<dbReference type="InterPro" id="IPR045374">
    <property type="entry name" value="Cas5fv_helical"/>
</dbReference>
<dbReference type="Pfam" id="PF20158">
    <property type="entry name" value="Cas5fv_helical"/>
    <property type="match status" value="2"/>
</dbReference>
<dbReference type="InterPro" id="IPR047583">
    <property type="entry name" value="Cas5fv"/>
</dbReference>
<protein>
    <recommendedName>
        <fullName evidence="1">Cas5fv helical domain-containing protein</fullName>
    </recommendedName>
</protein>
<proteinExistence type="predicted"/>
<accession>A0AAX1QUA0</accession>
<name>A0AAX1QUA0_9VIBR</name>
<evidence type="ECO:0000313" key="3">
    <source>
        <dbReference type="Proteomes" id="UP000252427"/>
    </source>
</evidence>
<dbReference type="EMBL" id="QKKS01000017">
    <property type="protein sequence ID" value="RBM81149.1"/>
    <property type="molecule type" value="Genomic_DNA"/>
</dbReference>
<dbReference type="Proteomes" id="UP000252427">
    <property type="component" value="Unassembled WGS sequence"/>
</dbReference>
<reference evidence="2 3" key="1">
    <citation type="submission" date="2018-06" db="EMBL/GenBank/DDBJ databases">
        <title>Draft genome sequences of nine Vibrio sp. clinical isolates from across the United States representing the closest known relative of Vibrio cholerae.</title>
        <authorList>
            <person name="Islam M.T."/>
            <person name="Liang K."/>
            <person name="Im M.S."/>
            <person name="Winkjer J."/>
            <person name="Busby S."/>
            <person name="Batra D."/>
            <person name="Rowe L."/>
            <person name="Tarr C.L."/>
            <person name="Boucher Y."/>
        </authorList>
    </citation>
    <scope>NUCLEOTIDE SEQUENCE [LARGE SCALE GENOMIC DNA]</scope>
    <source>
        <strain evidence="2 3">2016V-1114</strain>
    </source>
</reference>
<feature type="domain" description="Cas5fv helical" evidence="1">
    <location>
        <begin position="269"/>
        <end position="372"/>
    </location>
</feature>
<dbReference type="CDD" id="cd21143">
    <property type="entry name" value="Cas5fv"/>
    <property type="match status" value="1"/>
</dbReference>
<feature type="domain" description="Cas5fv helical" evidence="1">
    <location>
        <begin position="135"/>
        <end position="204"/>
    </location>
</feature>
<organism evidence="2 3">
    <name type="scientific">Vibrio paracholerae</name>
    <dbReference type="NCBI Taxonomy" id="650003"/>
    <lineage>
        <taxon>Bacteria</taxon>
        <taxon>Pseudomonadati</taxon>
        <taxon>Pseudomonadota</taxon>
        <taxon>Gammaproteobacteria</taxon>
        <taxon>Vibrionales</taxon>
        <taxon>Vibrionaceae</taxon>
        <taxon>Vibrio</taxon>
    </lineage>
</organism>
<evidence type="ECO:0000313" key="2">
    <source>
        <dbReference type="EMBL" id="RBM81149.1"/>
    </source>
</evidence>
<gene>
    <name evidence="2" type="ORF">DLR70_10665</name>
</gene>
<dbReference type="RefSeq" id="WP_113622095.1">
    <property type="nucleotide sequence ID" value="NZ_CAWQJG010000009.1"/>
</dbReference>
<comment type="caution">
    <text evidence="2">The sequence shown here is derived from an EMBL/GenBank/DDBJ whole genome shotgun (WGS) entry which is preliminary data.</text>
</comment>
<sequence length="438" mass="49839">MKITLEFDSCWQTSFLGDDENKRFDSHSNSATYSKGDFKGRLKKNYHALDGYEQKFVATTGTRGEKYTPISKNTILGVLCRLIGDQRPLWKAKQSSNFYFSDIEDKILSPVIEKNKNETNELVYLTNKSDGRCAQNGYIGVLDDDNPWFFSTESLLLWSVLYLNKNKLIEFILSEESCKTDISGDLCKPTELIKRVGLICDLKSEDGAVIKTKERQQKEQQSIVEKKSKELSAYKDKITTKPLNNVKKKAESEEKLAGFTEEYQQAKSRFDELVHRSESEFELALNKAVIYLSSKFPNKKKLGEEYCKDGVIYPMSLYAAALYLQAERLMLNGVNLPFIDTSKPEFQIQGFSKTGFNGVRDWLNKMAGGRKKAVGTPCYIQKHSGKLEIEINLSDEDRGREFPELTRGQEIQLLIENAGVSSFYLGKKGLAYVSSIRL</sequence>
<evidence type="ECO:0000259" key="1">
    <source>
        <dbReference type="Pfam" id="PF20158"/>
    </source>
</evidence>
<dbReference type="AlphaFoldDB" id="A0AAX1QUA0"/>